<keyword evidence="2" id="KW-1185">Reference proteome</keyword>
<gene>
    <name evidence="1" type="ORF">KR76_01720</name>
</gene>
<accession>A0A0A1DGZ4</accession>
<dbReference type="KEGG" id="psim:KR76_01720"/>
<dbReference type="HOGENOM" id="CLU_2356919_0_0_11"/>
<dbReference type="AlphaFoldDB" id="A0A0A1DGZ4"/>
<dbReference type="Proteomes" id="UP000030300">
    <property type="component" value="Chromosome"/>
</dbReference>
<proteinExistence type="predicted"/>
<sequence length="96" mass="10613">MSVQADSLLPVAGVARHEIYNWETHNGIEFPVDAARRTEQAGVVAEPDPDDERLGEAHASVRLRPDCADKKGDWDDVRAVIAEEARLMPEDPNPPE</sequence>
<dbReference type="STRING" id="2045.KR76_01720"/>
<dbReference type="EMBL" id="CP009896">
    <property type="protein sequence ID" value="AIY15803.2"/>
    <property type="molecule type" value="Genomic_DNA"/>
</dbReference>
<evidence type="ECO:0000313" key="1">
    <source>
        <dbReference type="EMBL" id="AIY15803.2"/>
    </source>
</evidence>
<reference evidence="1 2" key="1">
    <citation type="journal article" date="2015" name="Genome Announc.">
        <title>Complete Genome Sequence of Steroid-Transforming Nocardioides simplex VKM Ac-2033D.</title>
        <authorList>
            <person name="Shtratnikova V.Y."/>
            <person name="Schelkunov M.I."/>
            <person name="Pekov Y.A."/>
            <person name="Fokina V.V."/>
            <person name="Logacheva M.D."/>
            <person name="Sokolov S.L."/>
            <person name="Bragin E.Y."/>
            <person name="Ashapkin V.V."/>
            <person name="Donova M.V."/>
        </authorList>
    </citation>
    <scope>NUCLEOTIDE SEQUENCE [LARGE SCALE GENOMIC DNA]</scope>
    <source>
        <strain evidence="1 2">VKM Ac-2033D</strain>
    </source>
</reference>
<name>A0A0A1DGZ4_NOCSI</name>
<organism evidence="1 2">
    <name type="scientific">Nocardioides simplex</name>
    <name type="common">Arthrobacter simplex</name>
    <dbReference type="NCBI Taxonomy" id="2045"/>
    <lineage>
        <taxon>Bacteria</taxon>
        <taxon>Bacillati</taxon>
        <taxon>Actinomycetota</taxon>
        <taxon>Actinomycetes</taxon>
        <taxon>Propionibacteriales</taxon>
        <taxon>Nocardioidaceae</taxon>
        <taxon>Pimelobacter</taxon>
    </lineage>
</organism>
<protein>
    <submittedName>
        <fullName evidence="1">Uncharacterized protein</fullName>
    </submittedName>
</protein>
<evidence type="ECO:0000313" key="2">
    <source>
        <dbReference type="Proteomes" id="UP000030300"/>
    </source>
</evidence>